<evidence type="ECO:0000313" key="3">
    <source>
        <dbReference type="Proteomes" id="UP000605784"/>
    </source>
</evidence>
<dbReference type="SUPFAM" id="SSF51905">
    <property type="entry name" value="FAD/NAD(P)-binding domain"/>
    <property type="match status" value="1"/>
</dbReference>
<protein>
    <submittedName>
        <fullName evidence="2">Phytoene dehydrogenase</fullName>
    </submittedName>
</protein>
<reference evidence="2" key="2">
    <citation type="submission" date="2020-09" db="EMBL/GenBank/DDBJ databases">
        <authorList>
            <person name="Sun Q."/>
            <person name="Ohkuma M."/>
        </authorList>
    </citation>
    <scope>NUCLEOTIDE SEQUENCE</scope>
    <source>
        <strain evidence="2">JCM 17820</strain>
    </source>
</reference>
<dbReference type="AlphaFoldDB" id="A0A830GK51"/>
<proteinExistence type="predicted"/>
<organism evidence="2 3">
    <name type="scientific">Haloarcula pellucida</name>
    <dbReference type="NCBI Taxonomy" id="1427151"/>
    <lineage>
        <taxon>Archaea</taxon>
        <taxon>Methanobacteriati</taxon>
        <taxon>Methanobacteriota</taxon>
        <taxon>Stenosarchaea group</taxon>
        <taxon>Halobacteria</taxon>
        <taxon>Halobacteriales</taxon>
        <taxon>Haloarculaceae</taxon>
        <taxon>Haloarcula</taxon>
    </lineage>
</organism>
<dbReference type="EMBL" id="BMOU01000002">
    <property type="protein sequence ID" value="GGN91233.1"/>
    <property type="molecule type" value="Genomic_DNA"/>
</dbReference>
<accession>A0A830GK51</accession>
<name>A0A830GK51_9EURY</name>
<dbReference type="RefSeq" id="WP_188995862.1">
    <property type="nucleotide sequence ID" value="NZ_BMOU01000002.1"/>
</dbReference>
<dbReference type="PRINTS" id="PR00419">
    <property type="entry name" value="ADXRDTASE"/>
</dbReference>
<dbReference type="Pfam" id="PF01593">
    <property type="entry name" value="Amino_oxidase"/>
    <property type="match status" value="1"/>
</dbReference>
<reference evidence="2" key="1">
    <citation type="journal article" date="2014" name="Int. J. Syst. Evol. Microbiol.">
        <title>Complete genome sequence of Corynebacterium casei LMG S-19264T (=DSM 44701T), isolated from a smear-ripened cheese.</title>
        <authorList>
            <consortium name="US DOE Joint Genome Institute (JGI-PGF)"/>
            <person name="Walter F."/>
            <person name="Albersmeier A."/>
            <person name="Kalinowski J."/>
            <person name="Ruckert C."/>
        </authorList>
    </citation>
    <scope>NUCLEOTIDE SEQUENCE</scope>
    <source>
        <strain evidence="2">JCM 17820</strain>
    </source>
</reference>
<evidence type="ECO:0000313" key="2">
    <source>
        <dbReference type="EMBL" id="GGN91233.1"/>
    </source>
</evidence>
<dbReference type="InterPro" id="IPR050464">
    <property type="entry name" value="Zeta_carotene_desat/Oxidored"/>
</dbReference>
<feature type="domain" description="Amine oxidase" evidence="1">
    <location>
        <begin position="16"/>
        <end position="500"/>
    </location>
</feature>
<sequence>MHPGSSSVAILGGGVGGLSAAQELAERGFAVTVYEADDALGGKARSFEYEGDAEGPPLPGEHGFRFFPGFYTNLRDTMARIPLAEGGTVADNLVPTSETLVASVDGGESLSRSATPRTVSEWADALRPTIGNGELTARETNYFLRRLLVLLTSGRRRREREFDAITWWEFVDAEERSPAYRKHLAESTQALVAMRPQIASARTIGRIYVQLMLDQIEPRRPTEAVLNGPTSVVWIRPWVAYLRSLGVEFRTGTPVTAIESDGHRVTGVVVDGADGSETVTADHYVAAVPVEVMARLLTPALTRAAPSLAGVRKLDTAWMNGLQFYLTDDAPLAHGHQAYTDSPWALTSISQGQFWADGPFDLTGCADGSVQGVLSVIVSDWETPGVLFDKPASECTREEIVDEVWAQLTAHLNREDERLSAAALYDVVVDPAIVEAERGDRMDNQSPLLINTVGSLRHRPDAVTEAPNLVLAADYVRTETDLATMESANEAARRAVAGVLDRAGVGPPPTVWGLDEPAVFEPLRRQDDVACALGLPHPGETERGLGRLLREFRTRVGA</sequence>
<dbReference type="InterPro" id="IPR002937">
    <property type="entry name" value="Amino_oxidase"/>
</dbReference>
<gene>
    <name evidence="2" type="ORF">GCM10009030_13900</name>
</gene>
<dbReference type="PANTHER" id="PTHR42923">
    <property type="entry name" value="PROTOPORPHYRINOGEN OXIDASE"/>
    <property type="match status" value="1"/>
</dbReference>
<dbReference type="PANTHER" id="PTHR42923:SF46">
    <property type="entry name" value="AMINE OXIDASE"/>
    <property type="match status" value="1"/>
</dbReference>
<evidence type="ECO:0000259" key="1">
    <source>
        <dbReference type="Pfam" id="PF01593"/>
    </source>
</evidence>
<comment type="caution">
    <text evidence="2">The sequence shown here is derived from an EMBL/GenBank/DDBJ whole genome shotgun (WGS) entry which is preliminary data.</text>
</comment>
<dbReference type="GO" id="GO:0016491">
    <property type="term" value="F:oxidoreductase activity"/>
    <property type="evidence" value="ECO:0007669"/>
    <property type="project" value="InterPro"/>
</dbReference>
<dbReference type="Proteomes" id="UP000605784">
    <property type="component" value="Unassembled WGS sequence"/>
</dbReference>
<dbReference type="InterPro" id="IPR036188">
    <property type="entry name" value="FAD/NAD-bd_sf"/>
</dbReference>
<keyword evidence="3" id="KW-1185">Reference proteome</keyword>
<dbReference type="Gene3D" id="3.50.50.60">
    <property type="entry name" value="FAD/NAD(P)-binding domain"/>
    <property type="match status" value="1"/>
</dbReference>